<dbReference type="Gene3D" id="3.10.50.40">
    <property type="match status" value="1"/>
</dbReference>
<keyword evidence="2 4" id="KW-0697">Rotamase</keyword>
<dbReference type="PANTHER" id="PTHR10657:SF4">
    <property type="entry name" value="PEPTIDYL-PROLYL CIS-TRANS ISOMERASE-RELATED"/>
    <property type="match status" value="1"/>
</dbReference>
<dbReference type="EC" id="5.2.1.8" evidence="5"/>
<dbReference type="InterPro" id="IPR001202">
    <property type="entry name" value="WW_dom"/>
</dbReference>
<evidence type="ECO:0000256" key="4">
    <source>
        <dbReference type="PROSITE-ProRule" id="PRU00278"/>
    </source>
</evidence>
<name>A0A4T0X3S8_9ASCO</name>
<dbReference type="InterPro" id="IPR000297">
    <property type="entry name" value="PPIase_PpiC"/>
</dbReference>
<sequence length="167" mass="18782">MITATGLPENWTIRISKTHDQEYYFNTETKTSQWEPPSGTDQAKLDEYLGKGLHRPTKVRVSHLLIKHKDSRRPSSWKEEIITRTKESAIEKLNSYKDEIERGDSTLQALAVDNSDCSSHAKEGDLGFFGKGEMQPSFEKAAFALQIGELSDVVESDSGVHLIQRTG</sequence>
<gene>
    <name evidence="8" type="ORF">CANINC_001917</name>
</gene>
<evidence type="ECO:0000256" key="5">
    <source>
        <dbReference type="RuleBase" id="RU363014"/>
    </source>
</evidence>
<feature type="domain" description="WW" evidence="6">
    <location>
        <begin position="5"/>
        <end position="39"/>
    </location>
</feature>
<dbReference type="PROSITE" id="PS01159">
    <property type="entry name" value="WW_DOMAIN_1"/>
    <property type="match status" value="1"/>
</dbReference>
<dbReference type="PROSITE" id="PS50020">
    <property type="entry name" value="WW_DOMAIN_2"/>
    <property type="match status" value="1"/>
</dbReference>
<evidence type="ECO:0000313" key="8">
    <source>
        <dbReference type="EMBL" id="TID29522.1"/>
    </source>
</evidence>
<dbReference type="InterPro" id="IPR036020">
    <property type="entry name" value="WW_dom_sf"/>
</dbReference>
<keyword evidence="9" id="KW-1185">Reference proteome</keyword>
<dbReference type="OrthoDB" id="2530521at2759"/>
<organism evidence="8 9">
    <name type="scientific">Pichia inconspicua</name>
    <dbReference type="NCBI Taxonomy" id="52247"/>
    <lineage>
        <taxon>Eukaryota</taxon>
        <taxon>Fungi</taxon>
        <taxon>Dikarya</taxon>
        <taxon>Ascomycota</taxon>
        <taxon>Saccharomycotina</taxon>
        <taxon>Pichiomycetes</taxon>
        <taxon>Pichiales</taxon>
        <taxon>Pichiaceae</taxon>
        <taxon>Pichia</taxon>
    </lineage>
</organism>
<dbReference type="FunFam" id="3.10.50.40:FF:000026">
    <property type="entry name" value="Peptidyl-prolyl cis-trans isomerase"/>
    <property type="match status" value="1"/>
</dbReference>
<dbReference type="InterPro" id="IPR051370">
    <property type="entry name" value="PPIase_Pin1"/>
</dbReference>
<comment type="caution">
    <text evidence="8">The sequence shown here is derived from an EMBL/GenBank/DDBJ whole genome shotgun (WGS) entry which is preliminary data.</text>
</comment>
<dbReference type="SMART" id="SM00456">
    <property type="entry name" value="WW"/>
    <property type="match status" value="1"/>
</dbReference>
<dbReference type="GO" id="GO:0005634">
    <property type="term" value="C:nucleus"/>
    <property type="evidence" value="ECO:0007669"/>
    <property type="project" value="TreeGrafter"/>
</dbReference>
<evidence type="ECO:0000259" key="7">
    <source>
        <dbReference type="PROSITE" id="PS50198"/>
    </source>
</evidence>
<dbReference type="CDD" id="cd00201">
    <property type="entry name" value="WW"/>
    <property type="match status" value="1"/>
</dbReference>
<dbReference type="SUPFAM" id="SSF51045">
    <property type="entry name" value="WW domain"/>
    <property type="match status" value="1"/>
</dbReference>
<dbReference type="GO" id="GO:0005829">
    <property type="term" value="C:cytosol"/>
    <property type="evidence" value="ECO:0007669"/>
    <property type="project" value="TreeGrafter"/>
</dbReference>
<dbReference type="Pfam" id="PF00639">
    <property type="entry name" value="Rotamase"/>
    <property type="match status" value="1"/>
</dbReference>
<proteinExistence type="predicted"/>
<dbReference type="AlphaFoldDB" id="A0A4T0X3S8"/>
<evidence type="ECO:0000256" key="2">
    <source>
        <dbReference type="ARBA" id="ARBA00023110"/>
    </source>
</evidence>
<evidence type="ECO:0000313" key="9">
    <source>
        <dbReference type="Proteomes" id="UP000307173"/>
    </source>
</evidence>
<accession>A0A4T0X3S8</accession>
<reference evidence="8 9" key="1">
    <citation type="journal article" date="2019" name="Front. Genet.">
        <title>Whole-Genome Sequencing of the Opportunistic Yeast Pathogen Candida inconspicua Uncovers Its Hybrid Origin.</title>
        <authorList>
            <person name="Mixao V."/>
            <person name="Hansen A.P."/>
            <person name="Saus E."/>
            <person name="Boekhout T."/>
            <person name="Lass-Florl C."/>
            <person name="Gabaldon T."/>
        </authorList>
    </citation>
    <scope>NUCLEOTIDE SEQUENCE [LARGE SCALE GENOMIC DNA]</scope>
    <source>
        <strain evidence="8 9">CBS 180</strain>
    </source>
</reference>
<dbReference type="STRING" id="52247.A0A4T0X3S8"/>
<feature type="domain" description="PpiC" evidence="7">
    <location>
        <begin position="56"/>
        <end position="167"/>
    </location>
</feature>
<dbReference type="Pfam" id="PF00397">
    <property type="entry name" value="WW"/>
    <property type="match status" value="1"/>
</dbReference>
<evidence type="ECO:0000256" key="3">
    <source>
        <dbReference type="ARBA" id="ARBA00023235"/>
    </source>
</evidence>
<dbReference type="InterPro" id="IPR046357">
    <property type="entry name" value="PPIase_dom_sf"/>
</dbReference>
<dbReference type="GO" id="GO:0003755">
    <property type="term" value="F:peptidyl-prolyl cis-trans isomerase activity"/>
    <property type="evidence" value="ECO:0007669"/>
    <property type="project" value="UniProtKB-UniRule"/>
</dbReference>
<dbReference type="PROSITE" id="PS50198">
    <property type="entry name" value="PPIC_PPIASE_2"/>
    <property type="match status" value="1"/>
</dbReference>
<dbReference type="EMBL" id="SELW01000288">
    <property type="protein sequence ID" value="TID29522.1"/>
    <property type="molecule type" value="Genomic_DNA"/>
</dbReference>
<dbReference type="PANTHER" id="PTHR10657">
    <property type="entry name" value="PEPTIDYL-PROLYL CIS-TRANS ISOMERASE"/>
    <property type="match status" value="1"/>
</dbReference>
<dbReference type="Gene3D" id="2.20.70.10">
    <property type="match status" value="1"/>
</dbReference>
<dbReference type="Proteomes" id="UP000307173">
    <property type="component" value="Unassembled WGS sequence"/>
</dbReference>
<evidence type="ECO:0000256" key="1">
    <source>
        <dbReference type="ARBA" id="ARBA00000971"/>
    </source>
</evidence>
<evidence type="ECO:0000259" key="6">
    <source>
        <dbReference type="PROSITE" id="PS50020"/>
    </source>
</evidence>
<keyword evidence="3 4" id="KW-0413">Isomerase</keyword>
<dbReference type="GO" id="GO:0060261">
    <property type="term" value="P:positive regulation of transcription initiation by RNA polymerase II"/>
    <property type="evidence" value="ECO:0007669"/>
    <property type="project" value="UniProtKB-ARBA"/>
</dbReference>
<comment type="catalytic activity">
    <reaction evidence="1 5">
        <text>[protein]-peptidylproline (omega=180) = [protein]-peptidylproline (omega=0)</text>
        <dbReference type="Rhea" id="RHEA:16237"/>
        <dbReference type="Rhea" id="RHEA-COMP:10747"/>
        <dbReference type="Rhea" id="RHEA-COMP:10748"/>
        <dbReference type="ChEBI" id="CHEBI:83833"/>
        <dbReference type="ChEBI" id="CHEBI:83834"/>
        <dbReference type="EC" id="5.2.1.8"/>
    </reaction>
</comment>
<dbReference type="SUPFAM" id="SSF54534">
    <property type="entry name" value="FKBP-like"/>
    <property type="match status" value="1"/>
</dbReference>
<protein>
    <recommendedName>
        <fullName evidence="5">Peptidyl-prolyl cis-trans isomerase</fullName>
        <ecNumber evidence="5">5.2.1.8</ecNumber>
    </recommendedName>
</protein>